<dbReference type="PANTHER" id="PTHR47099:SF1">
    <property type="entry name" value="METHYLCOBAMIDE:COM METHYLTRANSFERASE MTBA"/>
    <property type="match status" value="1"/>
</dbReference>
<evidence type="ECO:0000259" key="1">
    <source>
        <dbReference type="Pfam" id="PF01208"/>
    </source>
</evidence>
<name>A0A1Q2MEL1_9BACT</name>
<evidence type="ECO:0000313" key="2">
    <source>
        <dbReference type="EMBL" id="AQQ71110.1"/>
    </source>
</evidence>
<keyword evidence="3" id="KW-1185">Reference proteome</keyword>
<dbReference type="Proteomes" id="UP000188181">
    <property type="component" value="Chromosome"/>
</dbReference>
<proteinExistence type="predicted"/>
<dbReference type="InterPro" id="IPR052024">
    <property type="entry name" value="Methanogen_methyltrans"/>
</dbReference>
<evidence type="ECO:0000313" key="3">
    <source>
        <dbReference type="Proteomes" id="UP000188181"/>
    </source>
</evidence>
<gene>
    <name evidence="2" type="ORF">SMSP2_01475</name>
</gene>
<dbReference type="InterPro" id="IPR000257">
    <property type="entry name" value="Uroporphyrinogen_deCOase"/>
</dbReference>
<dbReference type="RefSeq" id="WP_146683321.1">
    <property type="nucleotide sequence ID" value="NZ_CP019646.1"/>
</dbReference>
<sequence length="352" mass="39284" precursor="true">MISSKQRVIAAAEHKTADRTAITFDAEKEVYELLYSHFKTSEKKVLFDRLGCDTWMILPQGFFPEPTGGPDGAAVNIWGVEYIDAHYSGGVYQEIHKSPLAGRDSLSDIDNWQVPGADAVKFGHFRDEAAANRERAVIGVFTHGPYFIATDVRGMENLMMDFGLNRSYAAKLIEKITQPCLAYLENMLENHGDGIDIVYMADDYCSQDAPLFSPADFREFVMPYLTKFVEITHKHGKKFLLHCCGAVRPLLPMIIEAGVDMLEPIQIRAAGMEPEGLKRDFGKDICFYGGVDLQQILCKGSPAQVSDEVKRLIDILGRDGGYVLGPGHTYIQIDAPLENILAMYKTAVEYRP</sequence>
<dbReference type="STRING" id="1851148.SMSP2_01475"/>
<organism evidence="2 3">
    <name type="scientific">Limihaloglobus sulfuriphilus</name>
    <dbReference type="NCBI Taxonomy" id="1851148"/>
    <lineage>
        <taxon>Bacteria</taxon>
        <taxon>Pseudomonadati</taxon>
        <taxon>Planctomycetota</taxon>
        <taxon>Phycisphaerae</taxon>
        <taxon>Sedimentisphaerales</taxon>
        <taxon>Sedimentisphaeraceae</taxon>
        <taxon>Limihaloglobus</taxon>
    </lineage>
</organism>
<dbReference type="OrthoDB" id="9815759at2"/>
<dbReference type="KEGG" id="pbas:SMSP2_01475"/>
<accession>A0A1Q2MEL1</accession>
<dbReference type="InterPro" id="IPR038071">
    <property type="entry name" value="UROD/MetE-like_sf"/>
</dbReference>
<reference evidence="3" key="1">
    <citation type="submission" date="2017-02" db="EMBL/GenBank/DDBJ databases">
        <title>Comparative genomics and description of representatives of a novel lineage of planctomycetes thriving in anoxic sediments.</title>
        <authorList>
            <person name="Spring S."/>
            <person name="Bunk B."/>
            <person name="Sproer C."/>
        </authorList>
    </citation>
    <scope>NUCLEOTIDE SEQUENCE [LARGE SCALE GENOMIC DNA]</scope>
    <source>
        <strain evidence="3">SM-Chi-D1</strain>
    </source>
</reference>
<keyword evidence="2" id="KW-0808">Transferase</keyword>
<keyword evidence="2" id="KW-0489">Methyltransferase</keyword>
<dbReference type="AlphaFoldDB" id="A0A1Q2MEL1"/>
<dbReference type="PANTHER" id="PTHR47099">
    <property type="entry name" value="METHYLCOBAMIDE:COM METHYLTRANSFERASE MTBA"/>
    <property type="match status" value="1"/>
</dbReference>
<dbReference type="Gene3D" id="3.20.20.210">
    <property type="match status" value="1"/>
</dbReference>
<dbReference type="SUPFAM" id="SSF51726">
    <property type="entry name" value="UROD/MetE-like"/>
    <property type="match status" value="1"/>
</dbReference>
<feature type="domain" description="Uroporphyrinogen decarboxylase (URO-D)" evidence="1">
    <location>
        <begin position="133"/>
        <end position="349"/>
    </location>
</feature>
<dbReference type="GO" id="GO:0032259">
    <property type="term" value="P:methylation"/>
    <property type="evidence" value="ECO:0007669"/>
    <property type="project" value="UniProtKB-KW"/>
</dbReference>
<dbReference type="GO" id="GO:0008168">
    <property type="term" value="F:methyltransferase activity"/>
    <property type="evidence" value="ECO:0007669"/>
    <property type="project" value="UniProtKB-KW"/>
</dbReference>
<dbReference type="GO" id="GO:0004853">
    <property type="term" value="F:uroporphyrinogen decarboxylase activity"/>
    <property type="evidence" value="ECO:0007669"/>
    <property type="project" value="InterPro"/>
</dbReference>
<dbReference type="Pfam" id="PF01208">
    <property type="entry name" value="URO-D"/>
    <property type="match status" value="1"/>
</dbReference>
<protein>
    <submittedName>
        <fullName evidence="2">Methylcobalamin:coenzyme M methyltransferase</fullName>
    </submittedName>
</protein>
<dbReference type="GO" id="GO:0006779">
    <property type="term" value="P:porphyrin-containing compound biosynthetic process"/>
    <property type="evidence" value="ECO:0007669"/>
    <property type="project" value="InterPro"/>
</dbReference>
<dbReference type="EMBL" id="CP019646">
    <property type="protein sequence ID" value="AQQ71110.1"/>
    <property type="molecule type" value="Genomic_DNA"/>
</dbReference>